<evidence type="ECO:0000256" key="2">
    <source>
        <dbReference type="ARBA" id="ARBA00022741"/>
    </source>
</evidence>
<evidence type="ECO:0000256" key="1">
    <source>
        <dbReference type="ARBA" id="ARBA00022448"/>
    </source>
</evidence>
<dbReference type="GO" id="GO:1903805">
    <property type="term" value="P:L-valine import across plasma membrane"/>
    <property type="evidence" value="ECO:0007669"/>
    <property type="project" value="TreeGrafter"/>
</dbReference>
<sequence>MGTLQLEGVYKDYPGVKVLKDVNLTITEGEIHAIIGPNGAGKSTLFGVMNGDLFAQKGTITFEGINMNGKGLDFAARNGVSRCFQVPNVYINLTVKENILIALMSKNKITRNKLSFKTFLAPVNAYEEKIKEVLEEVGLSGTENQLIYELSHGDKKRLELAMAITLEPTLLLLDEPTAGMSPEETSEAVKLIKKIHQTRNLTVVITEHDMSVVFSLAHRITVLDRGEIITTDVPEEIKKHPKVIEIYLGK</sequence>
<dbReference type="GO" id="GO:0005524">
    <property type="term" value="F:ATP binding"/>
    <property type="evidence" value="ECO:0007669"/>
    <property type="project" value="UniProtKB-KW"/>
</dbReference>
<dbReference type="GO" id="GO:0042941">
    <property type="term" value="P:D-alanine transmembrane transport"/>
    <property type="evidence" value="ECO:0007669"/>
    <property type="project" value="TreeGrafter"/>
</dbReference>
<gene>
    <name evidence="5" type="ORF">KHA99_21220</name>
</gene>
<dbReference type="InterPro" id="IPR027417">
    <property type="entry name" value="P-loop_NTPase"/>
</dbReference>
<dbReference type="PROSITE" id="PS00211">
    <property type="entry name" value="ABC_TRANSPORTER_1"/>
    <property type="match status" value="1"/>
</dbReference>
<evidence type="ECO:0000259" key="4">
    <source>
        <dbReference type="PROSITE" id="PS50893"/>
    </source>
</evidence>
<keyword evidence="6" id="KW-1185">Reference proteome</keyword>
<dbReference type="PANTHER" id="PTHR45772:SF7">
    <property type="entry name" value="AMINO ACID ABC TRANSPORTER ATP-BINDING PROTEIN"/>
    <property type="match status" value="1"/>
</dbReference>
<protein>
    <submittedName>
        <fullName evidence="5">ABC transporter ATP-binding protein</fullName>
    </submittedName>
</protein>
<dbReference type="SMART" id="SM00382">
    <property type="entry name" value="AAA"/>
    <property type="match status" value="1"/>
</dbReference>
<dbReference type="PROSITE" id="PS50893">
    <property type="entry name" value="ABC_TRANSPORTER_2"/>
    <property type="match status" value="1"/>
</dbReference>
<dbReference type="GO" id="GO:0015192">
    <property type="term" value="F:L-phenylalanine transmembrane transporter activity"/>
    <property type="evidence" value="ECO:0007669"/>
    <property type="project" value="TreeGrafter"/>
</dbReference>
<feature type="domain" description="ABC transporter" evidence="4">
    <location>
        <begin position="4"/>
        <end position="250"/>
    </location>
</feature>
<dbReference type="EMBL" id="JAGYPF010000004">
    <property type="protein sequence ID" value="MBS4214971.1"/>
    <property type="molecule type" value="Genomic_DNA"/>
</dbReference>
<comment type="caution">
    <text evidence="5">The sequence shown here is derived from an EMBL/GenBank/DDBJ whole genome shotgun (WGS) entry which is preliminary data.</text>
</comment>
<keyword evidence="2" id="KW-0547">Nucleotide-binding</keyword>
<dbReference type="AlphaFoldDB" id="A0A942U599"/>
<evidence type="ECO:0000313" key="6">
    <source>
        <dbReference type="Proteomes" id="UP000679749"/>
    </source>
</evidence>
<dbReference type="SUPFAM" id="SSF52540">
    <property type="entry name" value="P-loop containing nucleoside triphosphate hydrolases"/>
    <property type="match status" value="1"/>
</dbReference>
<dbReference type="Pfam" id="PF00005">
    <property type="entry name" value="ABC_tran"/>
    <property type="match status" value="1"/>
</dbReference>
<dbReference type="InterPro" id="IPR003593">
    <property type="entry name" value="AAA+_ATPase"/>
</dbReference>
<evidence type="ECO:0000256" key="3">
    <source>
        <dbReference type="ARBA" id="ARBA00022840"/>
    </source>
</evidence>
<reference evidence="5" key="1">
    <citation type="submission" date="2021-05" db="EMBL/GenBank/DDBJ databases">
        <title>Novel Bacillus species.</title>
        <authorList>
            <person name="Liu G."/>
        </authorList>
    </citation>
    <scope>NUCLEOTIDE SEQUENCE</scope>
    <source>
        <strain evidence="5">FJAT-49825</strain>
    </source>
</reference>
<dbReference type="InterPro" id="IPR051120">
    <property type="entry name" value="ABC_AA/LPS_Transport"/>
</dbReference>
<proteinExistence type="predicted"/>
<keyword evidence="1" id="KW-0813">Transport</keyword>
<dbReference type="CDD" id="cd03219">
    <property type="entry name" value="ABC_Mj1267_LivG_branched"/>
    <property type="match status" value="1"/>
</dbReference>
<name>A0A942U599_9BACI</name>
<dbReference type="RefSeq" id="WP_213119786.1">
    <property type="nucleotide sequence ID" value="NZ_JAGYPF010000004.1"/>
</dbReference>
<dbReference type="InterPro" id="IPR017871">
    <property type="entry name" value="ABC_transporter-like_CS"/>
</dbReference>
<dbReference type="PANTHER" id="PTHR45772">
    <property type="entry name" value="CONSERVED COMPONENT OF ABC TRANSPORTER FOR NATURAL AMINO ACIDS-RELATED"/>
    <property type="match status" value="1"/>
</dbReference>
<dbReference type="Gene3D" id="3.40.50.300">
    <property type="entry name" value="P-loop containing nucleotide triphosphate hydrolases"/>
    <property type="match status" value="1"/>
</dbReference>
<dbReference type="Proteomes" id="UP000679749">
    <property type="component" value="Unassembled WGS sequence"/>
</dbReference>
<dbReference type="GO" id="GO:0015188">
    <property type="term" value="F:L-isoleucine transmembrane transporter activity"/>
    <property type="evidence" value="ECO:0007669"/>
    <property type="project" value="TreeGrafter"/>
</dbReference>
<dbReference type="InterPro" id="IPR032823">
    <property type="entry name" value="BCA_ABC_TP_C"/>
</dbReference>
<dbReference type="GO" id="GO:1903806">
    <property type="term" value="P:L-isoleucine import across plasma membrane"/>
    <property type="evidence" value="ECO:0007669"/>
    <property type="project" value="TreeGrafter"/>
</dbReference>
<dbReference type="GO" id="GO:0016887">
    <property type="term" value="F:ATP hydrolysis activity"/>
    <property type="evidence" value="ECO:0007669"/>
    <property type="project" value="InterPro"/>
</dbReference>
<dbReference type="GO" id="GO:0005886">
    <property type="term" value="C:plasma membrane"/>
    <property type="evidence" value="ECO:0007669"/>
    <property type="project" value="TreeGrafter"/>
</dbReference>
<dbReference type="Pfam" id="PF12399">
    <property type="entry name" value="BCA_ABC_TP_C"/>
    <property type="match status" value="1"/>
</dbReference>
<dbReference type="GO" id="GO:0005304">
    <property type="term" value="F:L-valine transmembrane transporter activity"/>
    <property type="evidence" value="ECO:0007669"/>
    <property type="project" value="TreeGrafter"/>
</dbReference>
<evidence type="ECO:0000313" key="5">
    <source>
        <dbReference type="EMBL" id="MBS4214971.1"/>
    </source>
</evidence>
<dbReference type="InterPro" id="IPR003439">
    <property type="entry name" value="ABC_transporter-like_ATP-bd"/>
</dbReference>
<keyword evidence="3 5" id="KW-0067">ATP-binding</keyword>
<accession>A0A942U599</accession>
<dbReference type="GO" id="GO:0015808">
    <property type="term" value="P:L-alanine transport"/>
    <property type="evidence" value="ECO:0007669"/>
    <property type="project" value="TreeGrafter"/>
</dbReference>
<organism evidence="5 6">
    <name type="scientific">Neobacillus rhizophilus</name>
    <dbReference type="NCBI Taxonomy" id="2833579"/>
    <lineage>
        <taxon>Bacteria</taxon>
        <taxon>Bacillati</taxon>
        <taxon>Bacillota</taxon>
        <taxon>Bacilli</taxon>
        <taxon>Bacillales</taxon>
        <taxon>Bacillaceae</taxon>
        <taxon>Neobacillus</taxon>
    </lineage>
</organism>